<keyword evidence="7" id="KW-1185">Reference proteome</keyword>
<keyword evidence="3" id="KW-0812">Transmembrane</keyword>
<protein>
    <recommendedName>
        <fullName evidence="2">Transmembrane protein 267</fullName>
    </recommendedName>
</protein>
<gene>
    <name evidence="6" type="ORF">MHI_LOCUS361890</name>
</gene>
<evidence type="ECO:0000313" key="7">
    <source>
        <dbReference type="Proteomes" id="UP000752696"/>
    </source>
</evidence>
<dbReference type="GO" id="GO:0016020">
    <property type="term" value="C:membrane"/>
    <property type="evidence" value="ECO:0007669"/>
    <property type="project" value="UniProtKB-SubCell"/>
</dbReference>
<evidence type="ECO:0000256" key="1">
    <source>
        <dbReference type="ARBA" id="ARBA00004141"/>
    </source>
</evidence>
<sequence length="248" mass="28466">MSYILYRGTNHSKWRGNVRNFLITFLDKELNKNEFGTILKKLTVMFLGKREFLRAVLTSAIGICSFIGDQGLKYGKTAATRAIFDNVTHAIVGGLTWAVILNLSKKPLTQNFSTIFCSFCLSSFVDVDHFIAACSWKLSDATHLEKRPFFHCTTLPITAWLMMNFYASVFNHPKLSYYSWIILASFLSHHIRDGTRRGLWFCPIGSTQPIPYYLYLSMSMMLPHVLQWLMAPFVHEVKSPEDETLIDI</sequence>
<evidence type="ECO:0000313" key="6">
    <source>
        <dbReference type="EMBL" id="CAD1473166.1"/>
    </source>
</evidence>
<comment type="subcellular location">
    <subcellularLocation>
        <location evidence="1">Membrane</location>
        <topology evidence="1">Multi-pass membrane protein</topology>
    </subcellularLocation>
</comment>
<evidence type="ECO:0000256" key="2">
    <source>
        <dbReference type="ARBA" id="ARBA00013977"/>
    </source>
</evidence>
<proteinExistence type="predicted"/>
<evidence type="ECO:0000256" key="4">
    <source>
        <dbReference type="ARBA" id="ARBA00022989"/>
    </source>
</evidence>
<reference evidence="6" key="1">
    <citation type="submission" date="2020-07" db="EMBL/GenBank/DDBJ databases">
        <authorList>
            <person name="Nazaruddin N."/>
        </authorList>
    </citation>
    <scope>NUCLEOTIDE SEQUENCE</scope>
</reference>
<name>A0A6V7H2V1_9HYME</name>
<feature type="non-terminal residue" evidence="6">
    <location>
        <position position="248"/>
    </location>
</feature>
<evidence type="ECO:0000256" key="5">
    <source>
        <dbReference type="ARBA" id="ARBA00023136"/>
    </source>
</evidence>
<dbReference type="PANTHER" id="PTHR13628">
    <property type="entry name" value="TRANSMEMBRANE PROTEIN 267"/>
    <property type="match status" value="1"/>
</dbReference>
<dbReference type="EMBL" id="CAJDYZ010006239">
    <property type="protein sequence ID" value="CAD1473166.1"/>
    <property type="molecule type" value="Genomic_DNA"/>
</dbReference>
<dbReference type="Proteomes" id="UP000752696">
    <property type="component" value="Unassembled WGS sequence"/>
</dbReference>
<dbReference type="AlphaFoldDB" id="A0A6V7H2V1"/>
<comment type="caution">
    <text evidence="6">The sequence shown here is derived from an EMBL/GenBank/DDBJ whole genome shotgun (WGS) entry which is preliminary data.</text>
</comment>
<dbReference type="InterPro" id="IPR026572">
    <property type="entry name" value="TMEM267"/>
</dbReference>
<dbReference type="PANTHER" id="PTHR13628:SF1">
    <property type="entry name" value="TRANSMEMBRANE PROTEIN 267"/>
    <property type="match status" value="1"/>
</dbReference>
<keyword evidence="4" id="KW-1133">Transmembrane helix</keyword>
<evidence type="ECO:0000256" key="3">
    <source>
        <dbReference type="ARBA" id="ARBA00022692"/>
    </source>
</evidence>
<organism evidence="6 7">
    <name type="scientific">Heterotrigona itama</name>
    <dbReference type="NCBI Taxonomy" id="395501"/>
    <lineage>
        <taxon>Eukaryota</taxon>
        <taxon>Metazoa</taxon>
        <taxon>Ecdysozoa</taxon>
        <taxon>Arthropoda</taxon>
        <taxon>Hexapoda</taxon>
        <taxon>Insecta</taxon>
        <taxon>Pterygota</taxon>
        <taxon>Neoptera</taxon>
        <taxon>Endopterygota</taxon>
        <taxon>Hymenoptera</taxon>
        <taxon>Apocrita</taxon>
        <taxon>Aculeata</taxon>
        <taxon>Apoidea</taxon>
        <taxon>Anthophila</taxon>
        <taxon>Apidae</taxon>
        <taxon>Heterotrigona</taxon>
    </lineage>
</organism>
<accession>A0A6V7H2V1</accession>
<keyword evidence="5" id="KW-0472">Membrane</keyword>
<dbReference type="OrthoDB" id="10014558at2759"/>